<protein>
    <submittedName>
        <fullName evidence="2">Uncharacterized protein</fullName>
    </submittedName>
</protein>
<evidence type="ECO:0000313" key="2">
    <source>
        <dbReference type="EMBL" id="KAL2065003.1"/>
    </source>
</evidence>
<evidence type="ECO:0000313" key="3">
    <source>
        <dbReference type="Proteomes" id="UP001595075"/>
    </source>
</evidence>
<dbReference type="Proteomes" id="UP001595075">
    <property type="component" value="Unassembled WGS sequence"/>
</dbReference>
<organism evidence="2 3">
    <name type="scientific">Oculimacula yallundae</name>
    <dbReference type="NCBI Taxonomy" id="86028"/>
    <lineage>
        <taxon>Eukaryota</taxon>
        <taxon>Fungi</taxon>
        <taxon>Dikarya</taxon>
        <taxon>Ascomycota</taxon>
        <taxon>Pezizomycotina</taxon>
        <taxon>Leotiomycetes</taxon>
        <taxon>Helotiales</taxon>
        <taxon>Ploettnerulaceae</taxon>
        <taxon>Oculimacula</taxon>
    </lineage>
</organism>
<keyword evidence="3" id="KW-1185">Reference proteome</keyword>
<name>A0ABR4C7B7_9HELO</name>
<comment type="caution">
    <text evidence="2">The sequence shown here is derived from an EMBL/GenBank/DDBJ whole genome shotgun (WGS) entry which is preliminary data.</text>
</comment>
<accession>A0ABR4C7B7</accession>
<feature type="compositionally biased region" description="Basic and acidic residues" evidence="1">
    <location>
        <begin position="119"/>
        <end position="134"/>
    </location>
</feature>
<dbReference type="EMBL" id="JAZHXI010000013">
    <property type="protein sequence ID" value="KAL2065003.1"/>
    <property type="molecule type" value="Genomic_DNA"/>
</dbReference>
<feature type="compositionally biased region" description="Pro residues" evidence="1">
    <location>
        <begin position="52"/>
        <end position="72"/>
    </location>
</feature>
<feature type="region of interest" description="Disordered" evidence="1">
    <location>
        <begin position="36"/>
        <end position="134"/>
    </location>
</feature>
<sequence length="134" mass="15212">MPDARTCRQVHTDPFAYLDLSQTLLSIQQRPLLLLNLLPTPPSPYNINEPNSPTPPKAPPLLFPPSPYPSRPPPEKDRTDNQSHSRECRQYTHHTRQEGDSRDMASKGTGAKLPSLRPEGADVRIGEWREQLWV</sequence>
<reference evidence="2 3" key="1">
    <citation type="journal article" date="2024" name="Commun. Biol.">
        <title>Comparative genomic analysis of thermophilic fungi reveals convergent evolutionary adaptations and gene losses.</title>
        <authorList>
            <person name="Steindorff A.S."/>
            <person name="Aguilar-Pontes M.V."/>
            <person name="Robinson A.J."/>
            <person name="Andreopoulos B."/>
            <person name="LaButti K."/>
            <person name="Kuo A."/>
            <person name="Mondo S."/>
            <person name="Riley R."/>
            <person name="Otillar R."/>
            <person name="Haridas S."/>
            <person name="Lipzen A."/>
            <person name="Grimwood J."/>
            <person name="Schmutz J."/>
            <person name="Clum A."/>
            <person name="Reid I.D."/>
            <person name="Moisan M.C."/>
            <person name="Butler G."/>
            <person name="Nguyen T.T.M."/>
            <person name="Dewar K."/>
            <person name="Conant G."/>
            <person name="Drula E."/>
            <person name="Henrissat B."/>
            <person name="Hansel C."/>
            <person name="Singer S."/>
            <person name="Hutchinson M.I."/>
            <person name="de Vries R.P."/>
            <person name="Natvig D.O."/>
            <person name="Powell A.J."/>
            <person name="Tsang A."/>
            <person name="Grigoriev I.V."/>
        </authorList>
    </citation>
    <scope>NUCLEOTIDE SEQUENCE [LARGE SCALE GENOMIC DNA]</scope>
    <source>
        <strain evidence="2 3">CBS 494.80</strain>
    </source>
</reference>
<feature type="compositionally biased region" description="Basic and acidic residues" evidence="1">
    <location>
        <begin position="73"/>
        <end position="105"/>
    </location>
</feature>
<evidence type="ECO:0000256" key="1">
    <source>
        <dbReference type="SAM" id="MobiDB-lite"/>
    </source>
</evidence>
<gene>
    <name evidence="2" type="ORF">VTL71DRAFT_4143</name>
</gene>
<proteinExistence type="predicted"/>